<dbReference type="AlphaFoldDB" id="A0A075FHR7"/>
<evidence type="ECO:0000313" key="3">
    <source>
        <dbReference type="EMBL" id="AIE90593.1"/>
    </source>
</evidence>
<keyword evidence="1" id="KW-0472">Membrane</keyword>
<organism evidence="3">
    <name type="scientific">uncultured marine thaumarchaeote AD1000_04_G03</name>
    <dbReference type="NCBI Taxonomy" id="1455882"/>
    <lineage>
        <taxon>Archaea</taxon>
        <taxon>Nitrososphaerota</taxon>
        <taxon>environmental samples</taxon>
    </lineage>
</organism>
<dbReference type="InterPro" id="IPR036938">
    <property type="entry name" value="PAP2/HPO_sf"/>
</dbReference>
<keyword evidence="1" id="KW-1133">Transmembrane helix</keyword>
<dbReference type="InterPro" id="IPR000326">
    <property type="entry name" value="PAP2/HPO"/>
</dbReference>
<dbReference type="PANTHER" id="PTHR14969:SF13">
    <property type="entry name" value="AT30094P"/>
    <property type="match status" value="1"/>
</dbReference>
<dbReference type="GO" id="GO:0042392">
    <property type="term" value="F:sphingosine-1-phosphate phosphatase activity"/>
    <property type="evidence" value="ECO:0007669"/>
    <property type="project" value="TreeGrafter"/>
</dbReference>
<feature type="transmembrane region" description="Helical" evidence="1">
    <location>
        <begin position="165"/>
        <end position="184"/>
    </location>
</feature>
<proteinExistence type="predicted"/>
<dbReference type="SUPFAM" id="SSF48317">
    <property type="entry name" value="Acid phosphatase/Vanadium-dependent haloperoxidase"/>
    <property type="match status" value="1"/>
</dbReference>
<protein>
    <submittedName>
        <fullName evidence="3">Phosphoesterase PA-phosphatase related protein</fullName>
    </submittedName>
</protein>
<feature type="transmembrane region" description="Helical" evidence="1">
    <location>
        <begin position="85"/>
        <end position="102"/>
    </location>
</feature>
<keyword evidence="1" id="KW-0812">Transmembrane</keyword>
<feature type="transmembrane region" description="Helical" evidence="1">
    <location>
        <begin position="55"/>
        <end position="78"/>
    </location>
</feature>
<dbReference type="EMBL" id="KF900313">
    <property type="protein sequence ID" value="AIE90593.1"/>
    <property type="molecule type" value="Genomic_DNA"/>
</dbReference>
<dbReference type="PANTHER" id="PTHR14969">
    <property type="entry name" value="SPHINGOSINE-1-PHOSPHATE PHOSPHOHYDROLASE"/>
    <property type="match status" value="1"/>
</dbReference>
<reference evidence="3" key="1">
    <citation type="journal article" date="2014" name="Genome Biol. Evol.">
        <title>Pangenome evidence for extensive interdomain horizontal transfer affecting lineage core and shell genes in uncultured planktonic thaumarchaeota and euryarchaeota.</title>
        <authorList>
            <person name="Deschamps P."/>
            <person name="Zivanovic Y."/>
            <person name="Moreira D."/>
            <person name="Rodriguez-Valera F."/>
            <person name="Lopez-Garcia P."/>
        </authorList>
    </citation>
    <scope>NUCLEOTIDE SEQUENCE</scope>
</reference>
<evidence type="ECO:0000259" key="2">
    <source>
        <dbReference type="SMART" id="SM00014"/>
    </source>
</evidence>
<feature type="domain" description="Phosphatidic acid phosphatase type 2/haloperoxidase" evidence="2">
    <location>
        <begin position="84"/>
        <end position="205"/>
    </location>
</feature>
<name>A0A075FHR7_9ARCH</name>
<dbReference type="SMART" id="SM00014">
    <property type="entry name" value="acidPPc"/>
    <property type="match status" value="1"/>
</dbReference>
<accession>A0A075FHR7</accession>
<dbReference type="Gene3D" id="1.20.144.10">
    <property type="entry name" value="Phosphatidic acid phosphatase type 2/haloperoxidase"/>
    <property type="match status" value="1"/>
</dbReference>
<feature type="transmembrane region" description="Helical" evidence="1">
    <location>
        <begin position="190"/>
        <end position="208"/>
    </location>
</feature>
<evidence type="ECO:0000256" key="1">
    <source>
        <dbReference type="SAM" id="Phobius"/>
    </source>
</evidence>
<sequence length="219" mass="24552">MQKFIFEIRSRGFFLLVIAFLIISGLVYAEVTEQFDQSSILHFQSVSGNTSLDHLMWVLTEIGGIIPIMIFCFVMFVWRKTRRMGLILLLAILIATVLAGYLKDYVVDRPRPDLEYLGSELPIDVESDTTVLGGQGSFPSGHVARASALAFVLGYALSDRFPRGWILLWIFPVSMALSRIYLLQHYPMDVIGGLLFGIIIAAILANKLKLSEYLNSSKV</sequence>
<dbReference type="Pfam" id="PF01569">
    <property type="entry name" value="PAP2"/>
    <property type="match status" value="1"/>
</dbReference>